<keyword evidence="2" id="KW-1185">Reference proteome</keyword>
<dbReference type="AlphaFoldDB" id="A0A1R4HHS5"/>
<name>A0A1R4HHS5_9GAMM</name>
<organism evidence="1 2">
    <name type="scientific">Crenothrix polyspora</name>
    <dbReference type="NCBI Taxonomy" id="360316"/>
    <lineage>
        <taxon>Bacteria</taxon>
        <taxon>Pseudomonadati</taxon>
        <taxon>Pseudomonadota</taxon>
        <taxon>Gammaproteobacteria</taxon>
        <taxon>Methylococcales</taxon>
        <taxon>Crenotrichaceae</taxon>
        <taxon>Crenothrix</taxon>
    </lineage>
</organism>
<sequence length="58" mass="6188">MVMAIGWPLMVTLMLSVIVGEEALNEKLELASTTELAVGVNVLNVGLVQFVPLLLLPP</sequence>
<reference evidence="2" key="1">
    <citation type="submission" date="2017-02" db="EMBL/GenBank/DDBJ databases">
        <authorList>
            <person name="Daims H."/>
        </authorList>
    </citation>
    <scope>NUCLEOTIDE SEQUENCE [LARGE SCALE GENOMIC DNA]</scope>
</reference>
<evidence type="ECO:0000313" key="1">
    <source>
        <dbReference type="EMBL" id="SJM95571.1"/>
    </source>
</evidence>
<accession>A0A1R4HHS5</accession>
<dbReference type="EMBL" id="FUKJ01000429">
    <property type="protein sequence ID" value="SJM95571.1"/>
    <property type="molecule type" value="Genomic_DNA"/>
</dbReference>
<protein>
    <submittedName>
        <fullName evidence="1">Uncharacterized protein</fullName>
    </submittedName>
</protein>
<gene>
    <name evidence="1" type="ORF">CRENPOLYSF2_640009</name>
</gene>
<proteinExistence type="predicted"/>
<dbReference type="Proteomes" id="UP000195442">
    <property type="component" value="Unassembled WGS sequence"/>
</dbReference>
<evidence type="ECO:0000313" key="2">
    <source>
        <dbReference type="Proteomes" id="UP000195442"/>
    </source>
</evidence>